<reference evidence="12 13" key="1">
    <citation type="submission" date="2022-12" db="EMBL/GenBank/DDBJ databases">
        <title>Chromosome-level genome of Tegillarca granosa.</title>
        <authorList>
            <person name="Kim J."/>
        </authorList>
    </citation>
    <scope>NUCLEOTIDE SEQUENCE [LARGE SCALE GENOMIC DNA]</scope>
    <source>
        <strain evidence="12">Teg-2019</strain>
        <tissue evidence="12">Adductor muscle</tissue>
    </source>
</reference>
<dbReference type="Gene3D" id="2.20.50.20">
    <property type="entry name" value="Lipovitellin. Chain A, domain 3"/>
    <property type="match status" value="1"/>
</dbReference>
<feature type="chain" id="PRO_5046458221" description="Vitellogenin domain-containing protein" evidence="10">
    <location>
        <begin position="18"/>
        <end position="2370"/>
    </location>
</feature>
<keyword evidence="4 10" id="KW-0732">Signal</keyword>
<dbReference type="Pfam" id="PF09172">
    <property type="entry name" value="Vit_open_b-sht"/>
    <property type="match status" value="1"/>
</dbReference>
<evidence type="ECO:0000256" key="3">
    <source>
        <dbReference type="ARBA" id="ARBA00022525"/>
    </source>
</evidence>
<feature type="domain" description="Vitellogenin" evidence="11">
    <location>
        <begin position="44"/>
        <end position="661"/>
    </location>
</feature>
<keyword evidence="5" id="KW-0758">Storage protein</keyword>
<evidence type="ECO:0000313" key="12">
    <source>
        <dbReference type="EMBL" id="KAJ8315902.1"/>
    </source>
</evidence>
<evidence type="ECO:0000256" key="6">
    <source>
        <dbReference type="ARBA" id="ARBA00023055"/>
    </source>
</evidence>
<dbReference type="InterPro" id="IPR015816">
    <property type="entry name" value="Vitellinogen_b-sht_N"/>
</dbReference>
<evidence type="ECO:0000256" key="1">
    <source>
        <dbReference type="ARBA" id="ARBA00004613"/>
    </source>
</evidence>
<dbReference type="InterPro" id="IPR009454">
    <property type="entry name" value="Lipid_transpt_open_b-sht"/>
</dbReference>
<organism evidence="12 13">
    <name type="scientific">Tegillarca granosa</name>
    <name type="common">Malaysian cockle</name>
    <name type="synonym">Anadara granosa</name>
    <dbReference type="NCBI Taxonomy" id="220873"/>
    <lineage>
        <taxon>Eukaryota</taxon>
        <taxon>Metazoa</taxon>
        <taxon>Spiralia</taxon>
        <taxon>Lophotrochozoa</taxon>
        <taxon>Mollusca</taxon>
        <taxon>Bivalvia</taxon>
        <taxon>Autobranchia</taxon>
        <taxon>Pteriomorphia</taxon>
        <taxon>Arcoida</taxon>
        <taxon>Arcoidea</taxon>
        <taxon>Arcidae</taxon>
        <taxon>Tegillarca</taxon>
    </lineage>
</organism>
<keyword evidence="7" id="KW-1015">Disulfide bond</keyword>
<dbReference type="Gene3D" id="2.20.80.10">
    <property type="entry name" value="Lipovitellin-phosvitin complex, chain A, domain 4"/>
    <property type="match status" value="1"/>
</dbReference>
<keyword evidence="3" id="KW-0964">Secreted</keyword>
<dbReference type="InterPro" id="IPR050733">
    <property type="entry name" value="Vitellogenin/Apolipophorin"/>
</dbReference>
<evidence type="ECO:0000256" key="10">
    <source>
        <dbReference type="SAM" id="SignalP"/>
    </source>
</evidence>
<sequence>MGPTLFLILAVVVGTQAGPIDTLSRDTQTCARTCTVRGTNKFNYEQDKTYEFEYISKTSTSMVGASEGQADLEVTATAHVEVISKCELVLRVDNVRLFDTDPESGAKRDSLQTRQFQRALEAHPLRFSFQDGEIEEVCPAPGEQTWVLNIKRGMLSMFQNSMDDFSRDQNVKEHDVTGSCDAEYTVGENGWYTRSIRKTKNLLGCTGRHGYNTAIQGTPYRVPSKIQSLPIVKSTHECQQVISEEGRLQGASCTESHIFRPFSRESSGAVTKNTQNLKFLRERNGVSSPPMVSSRAKLMFEHANDIANMERSRTDAESKLREICQSTSTDIRPDTPKLFSDLVYLMKSLDADSLKQVYQQVKSTTFCSENQSRLRKFFLDAIPMVGTSSSLRLLTELITSNEVNGIEADMWMTSLAFIQNPTKDMLKEIVPLLSQSKGMLSVGTLVHSYCRVASCDNDNDVRNIISELESKIGYGCYVDDTNMKQIIIALRSIGNAGQAETATSTISSCLARDENPTEVLLAAIDAFRRLSCDADRSSILAIFNDKTKDSELRIGAYIALMECPSTSFLSRVKQTLETEEANQVGSFIWTHLTNLMETSVRHKQNIRAILEDDTLQREFDMDKRKFSRNYEGSFFLEKLNTGASLEGNLIWSSKSFIPRSAMANLTVDLFGQSINLFEIGGRIEGLEYFLESYFGPNGYFSEDDVKESTEQAIKGISNKKFKNIDTRFKSTMDEMKGNLYMRVFGNELRYNSFSGVKDLSNGNNFNFLDFLIKLSKNHDYSFTQNIMFLDSSMIIPTSSGFPLNLTVNGTATIDLKASGRMDLRKLGTSPRSVSINGVIKPSGSILISSMMSVDAFVTKSGMKMVSTLHSSTALQGNIELANGRVFNAQLDIPRQKMEILNFKTSFFTVHHDMEREQQMITENRKTKTVCTGDKMAKITGLELCGEVQFPNASLKADAPYFPFTGPVSLALDMYKRDTHTSYQMEARIVNGVTQTQTFTRLRTKEEATMRLGFNTPGSTVDRAFAADFILRKEDKTLEMNMISPWKKATFTGEYNSFFKSDYIKRDFLKRKVQYDRNVKHLSGKFDVDGKTLYLMKSEIKRSRKGPSYIFTPVVEIRVPKTKSRLQTYITKKAIKYRPFLSVKTPVKELIAFGGSVEYRPSSSATVDLTLDKVVDKPRIQGKIDIRSPILTTKMQSNIAIRGGKALNIRTQMDYIIPKVIRDKVTLNAKINRAQTKTTTTIKGNTPEYNFQIASSMSHNKKHSEGSMEITYGANKKDRTKRLFISTSAIDMHVRLGHKHDKKSVDSSIIFEYGNKKSISTSLRLKNKSKALTSITASLSLAYPGKEIVISNDLTENNKNDFTHEISIQTAKNIRSAMRTNLRRPSRTEYEVSTDIQVVGMKRVSLAGQLNIDPKNFLAQLEKGNERYVVRYVTQYTENEGLIFNGELQYPSRRITAEIEGRKKNPVYNGRIDIKWNADKNEKDRLQLNAKTMYEGMENIESSISLTYPTNTLTLNLKHVGGKKYVSHFDMKWDTSKVIVLDTTFGIKEAKNSKQVKGTLKMSSPFLGFRSVAIDSTTQVDSSRYTTNMNINWKPIRRISATVTMKKPIRWDALDASIIVKSPLKGYQRSSLEISHDVGKKMVSKAKLSWNKNNVQFSLDGTDKSSSRSTDILGRVSIKSTINSIKSVTLSFGHKSSGQKFQNNLKLRHNNDVYSYEGEMMNALRGLRLNTNGRFIVTVPQNRYESSWTHKNTESDVGSNMNIKWGQNSLEIGLNGAQDLSWPRGTLSSSFIIRSTFETIKNVEININHEHRKGMISSALNVNRNGIVMSRFENSYSRDNNVAKTSHILQANNKEISLKSTTQYGTYPLTTDIDLQWSPNEKIQVVGSLDKTPDDLINGYWKFSSSFTDDKMLSLTQNMDGEDTLSTATIQYHPDRAISMKSRYKWDNTKKIYFTLNTPYQSLRVLQTEIEFTGNSQAFRSIGSLEVQPSLRKISISSHWSTIRGVSGNVRIDTQFPQLPYVQGNIESKIKGENRHSSISVEYLPRKILTVETVGRLEPYDIEGLIKITTPFSEMPYTAANFRHQGGLNRFQTHGDYECPTSGKYEFDVAFSNQNNKEGSIVVKLPSRDNISARFSHSGDLSNFQSHCELSHEVGRLYQADIKFVNAKRKEGTFTLKSPFADNIIGLFRHSGDLNNFQIRKKRNMKLTFYSVITKNWKGSVVLKQPDYDDIKAAVSHRGRVTNFRSHAEITFKKGETFEGDLVHGRVINCRANIANGRRNIEGNIKFDLNPMLTAEATLQHHTENLRAALSHEGSRRNFKCHGELSNGNNKKIIGDLEVAIDPSIKFVASLLSPFRGFESMRTTMKHEASL</sequence>
<evidence type="ECO:0000256" key="7">
    <source>
        <dbReference type="ARBA" id="ARBA00023157"/>
    </source>
</evidence>
<protein>
    <recommendedName>
        <fullName evidence="11">Vitellogenin domain-containing protein</fullName>
    </recommendedName>
</protein>
<feature type="signal peptide" evidence="10">
    <location>
        <begin position="1"/>
        <end position="17"/>
    </location>
</feature>
<dbReference type="Pfam" id="PF01347">
    <property type="entry name" value="Vitellogenin_N"/>
    <property type="match status" value="1"/>
</dbReference>
<evidence type="ECO:0000256" key="2">
    <source>
        <dbReference type="ARBA" id="ARBA00022448"/>
    </source>
</evidence>
<dbReference type="InterPro" id="IPR001747">
    <property type="entry name" value="Vitellogenin_N"/>
</dbReference>
<keyword evidence="13" id="KW-1185">Reference proteome</keyword>
<evidence type="ECO:0000256" key="4">
    <source>
        <dbReference type="ARBA" id="ARBA00022729"/>
    </source>
</evidence>
<comment type="caution">
    <text evidence="12">The sequence shown here is derived from an EMBL/GenBank/DDBJ whole genome shotgun (WGS) entry which is preliminary data.</text>
</comment>
<dbReference type="SMART" id="SM00638">
    <property type="entry name" value="LPD_N"/>
    <property type="match status" value="1"/>
</dbReference>
<dbReference type="Pfam" id="PF06448">
    <property type="entry name" value="DUF1081"/>
    <property type="match status" value="1"/>
</dbReference>
<dbReference type="InterPro" id="IPR015819">
    <property type="entry name" value="Lipid_transp_b-sht_shell"/>
</dbReference>
<evidence type="ECO:0000256" key="5">
    <source>
        <dbReference type="ARBA" id="ARBA00022761"/>
    </source>
</evidence>
<dbReference type="Proteomes" id="UP001217089">
    <property type="component" value="Unassembled WGS sequence"/>
</dbReference>
<comment type="caution">
    <text evidence="9">Lacks conserved residue(s) required for the propagation of feature annotation.</text>
</comment>
<dbReference type="InterPro" id="IPR015817">
    <property type="entry name" value="Vitellinogen_open_b-sht_sub1"/>
</dbReference>
<dbReference type="PANTHER" id="PTHR23345:SF15">
    <property type="entry name" value="VITELLOGENIN 1-RELATED"/>
    <property type="match status" value="1"/>
</dbReference>
<keyword evidence="8" id="KW-0325">Glycoprotein</keyword>
<gene>
    <name evidence="12" type="ORF">KUTeg_006536</name>
</gene>
<accession>A0ABQ9FHA0</accession>
<dbReference type="EMBL" id="JARBDR010000332">
    <property type="protein sequence ID" value="KAJ8315902.1"/>
    <property type="molecule type" value="Genomic_DNA"/>
</dbReference>
<evidence type="ECO:0000259" key="11">
    <source>
        <dbReference type="PROSITE" id="PS51211"/>
    </source>
</evidence>
<keyword evidence="6" id="KW-0445">Lipid transport</keyword>
<evidence type="ECO:0000256" key="8">
    <source>
        <dbReference type="ARBA" id="ARBA00023180"/>
    </source>
</evidence>
<dbReference type="PROSITE" id="PS51211">
    <property type="entry name" value="VITELLOGENIN"/>
    <property type="match status" value="1"/>
</dbReference>
<dbReference type="InterPro" id="IPR015255">
    <property type="entry name" value="Vitellinogen_open_b-sht"/>
</dbReference>
<dbReference type="Gene3D" id="1.25.10.20">
    <property type="entry name" value="Vitellinogen, superhelical"/>
    <property type="match status" value="1"/>
</dbReference>
<dbReference type="SUPFAM" id="SSF48431">
    <property type="entry name" value="Lipovitellin-phosvitin complex, superhelical domain"/>
    <property type="match status" value="1"/>
</dbReference>
<dbReference type="InterPro" id="IPR011030">
    <property type="entry name" value="Lipovitellin_superhlx_dom"/>
</dbReference>
<dbReference type="Gene3D" id="2.30.230.10">
    <property type="entry name" value="Lipovitellin, beta-sheet shell regions, chain A"/>
    <property type="match status" value="1"/>
</dbReference>
<keyword evidence="2" id="KW-0813">Transport</keyword>
<dbReference type="SUPFAM" id="SSF56968">
    <property type="entry name" value="Lipovitellin-phosvitin complex, beta-sheet shell regions"/>
    <property type="match status" value="2"/>
</dbReference>
<name>A0ABQ9FHA0_TEGGR</name>
<dbReference type="SMART" id="SM01169">
    <property type="entry name" value="DUF1943"/>
    <property type="match status" value="1"/>
</dbReference>
<evidence type="ECO:0000313" key="13">
    <source>
        <dbReference type="Proteomes" id="UP001217089"/>
    </source>
</evidence>
<dbReference type="PANTHER" id="PTHR23345">
    <property type="entry name" value="VITELLOGENIN-RELATED"/>
    <property type="match status" value="1"/>
</dbReference>
<evidence type="ECO:0000256" key="9">
    <source>
        <dbReference type="PROSITE-ProRule" id="PRU00557"/>
    </source>
</evidence>
<proteinExistence type="predicted"/>
<comment type="subcellular location">
    <subcellularLocation>
        <location evidence="1">Secreted</location>
    </subcellularLocation>
</comment>